<evidence type="ECO:0000313" key="3">
    <source>
        <dbReference type="Proteomes" id="UP000316968"/>
    </source>
</evidence>
<protein>
    <submittedName>
        <fullName evidence="2">AAA family ATPase</fullName>
    </submittedName>
</protein>
<keyword evidence="3" id="KW-1185">Reference proteome</keyword>
<dbReference type="CDD" id="cd00267">
    <property type="entry name" value="ABC_ATPase"/>
    <property type="match status" value="1"/>
</dbReference>
<dbReference type="Proteomes" id="UP000316968">
    <property type="component" value="Chromosome"/>
</dbReference>
<evidence type="ECO:0000313" key="2">
    <source>
        <dbReference type="EMBL" id="QDH21496.1"/>
    </source>
</evidence>
<dbReference type="InterPro" id="IPR051396">
    <property type="entry name" value="Bact_Antivir_Def_Nuclease"/>
</dbReference>
<accession>A0A4Y6UYL0</accession>
<evidence type="ECO:0000259" key="1">
    <source>
        <dbReference type="Pfam" id="PF13175"/>
    </source>
</evidence>
<name>A0A4Y6UYL0_SACBS</name>
<dbReference type="InterPro" id="IPR041685">
    <property type="entry name" value="AAA_GajA/Old/RecF-like"/>
</dbReference>
<dbReference type="PANTHER" id="PTHR43581:SF4">
    <property type="entry name" value="ATP_GTP PHOSPHATASE"/>
    <property type="match status" value="1"/>
</dbReference>
<proteinExistence type="predicted"/>
<dbReference type="AlphaFoldDB" id="A0A4Y6UYL0"/>
<reference evidence="2 3" key="1">
    <citation type="submission" date="2019-06" db="EMBL/GenBank/DDBJ databases">
        <title>Saccharibacillus brassicae sp. nov., an endophytic bacterium isolated from Chinese cabbage seeds (Brassica pekinensis).</title>
        <authorList>
            <person name="Jiang L."/>
            <person name="Lee J."/>
            <person name="Kim S.W."/>
        </authorList>
    </citation>
    <scope>NUCLEOTIDE SEQUENCE [LARGE SCALE GENOMIC DNA]</scope>
    <source>
        <strain evidence="3">KCTC 43072 / ATSA2</strain>
    </source>
</reference>
<gene>
    <name evidence="2" type="ORF">FFV09_11995</name>
</gene>
<dbReference type="PANTHER" id="PTHR43581">
    <property type="entry name" value="ATP/GTP PHOSPHATASE"/>
    <property type="match status" value="1"/>
</dbReference>
<dbReference type="OrthoDB" id="9801813at2"/>
<organism evidence="2 3">
    <name type="scientific">Saccharibacillus brassicae</name>
    <dbReference type="NCBI Taxonomy" id="2583377"/>
    <lineage>
        <taxon>Bacteria</taxon>
        <taxon>Bacillati</taxon>
        <taxon>Bacillota</taxon>
        <taxon>Bacilli</taxon>
        <taxon>Bacillales</taxon>
        <taxon>Paenibacillaceae</taxon>
        <taxon>Saccharibacillus</taxon>
    </lineage>
</organism>
<dbReference type="SUPFAM" id="SSF52540">
    <property type="entry name" value="P-loop containing nucleoside triphosphate hydrolases"/>
    <property type="match status" value="1"/>
</dbReference>
<dbReference type="InterPro" id="IPR027417">
    <property type="entry name" value="P-loop_NTPase"/>
</dbReference>
<dbReference type="KEGG" id="saca:FFV09_11995"/>
<sequence>MVLSVEFEKVGPINRGSVSLHNLMLFCGENNAGKTYASYVLYNVFDKKFQTGINFLDEKALKSSGIAEVDLENALNQHNEVKEAWSEELTRSLPDLLNAEPDGFTDSRITLRQNVEHIKKEVFDEKFEHQWGLNGQPAGQITKPAKSFMAEVKLEKGTEDLDDVTFSYVLNFGIRHFFNTLIFKDLYSDAFLLPAERAGLNLFYKELNASRNELLRKVTSEVRHDSLVFDLKKEISMYAKPISDYLTFLNRLSFYARQKSSFSDLALKIQETVLKGSYVLDDTGIQYVSDSAEAANDNFKIGLHTSSSTAKTLFGLVFYFNHMAVPGATLIIDEPELNLHPDNQRKLARILAEATNRGLRVILSTHSDYIVKEFNNLIMLSNDFENKEHIMQKFGYTAKQILEPQNVGAYMFADHTIAEMEVNEREGVIAETFNEVINQYNDSNDEIYYALMENEEHAESD</sequence>
<dbReference type="Pfam" id="PF13175">
    <property type="entry name" value="AAA_15"/>
    <property type="match status" value="1"/>
</dbReference>
<dbReference type="Gene3D" id="3.40.50.300">
    <property type="entry name" value="P-loop containing nucleotide triphosphate hydrolases"/>
    <property type="match status" value="1"/>
</dbReference>
<dbReference type="EMBL" id="CP041217">
    <property type="protein sequence ID" value="QDH21496.1"/>
    <property type="molecule type" value="Genomic_DNA"/>
</dbReference>
<feature type="domain" description="Endonuclease GajA/Old nuclease/RecF-like AAA" evidence="1">
    <location>
        <begin position="17"/>
        <end position="371"/>
    </location>
</feature>